<evidence type="ECO:0000313" key="1">
    <source>
        <dbReference type="EMBL" id="GHE63335.1"/>
    </source>
</evidence>
<accession>A0ABQ3I4H1</accession>
<protein>
    <submittedName>
        <fullName evidence="1">Uncharacterized protein</fullName>
    </submittedName>
</protein>
<sequence length="60" mass="6959">MITFHSLSGIFSTEATVPMKTDVESVSMAFFKGLALEQLQAREVEFKETRRRMIKDVRTY</sequence>
<proteinExistence type="predicted"/>
<evidence type="ECO:0000313" key="2">
    <source>
        <dbReference type="Proteomes" id="UP000658258"/>
    </source>
</evidence>
<dbReference type="EMBL" id="BNAG01000002">
    <property type="protein sequence ID" value="GHE63335.1"/>
    <property type="molecule type" value="Genomic_DNA"/>
</dbReference>
<gene>
    <name evidence="1" type="ORF">GCM10011340_18330</name>
</gene>
<organism evidence="1 2">
    <name type="scientific">Roseivirga thermotolerans</name>
    <dbReference type="NCBI Taxonomy" id="1758176"/>
    <lineage>
        <taxon>Bacteria</taxon>
        <taxon>Pseudomonadati</taxon>
        <taxon>Bacteroidota</taxon>
        <taxon>Cytophagia</taxon>
        <taxon>Cytophagales</taxon>
        <taxon>Roseivirgaceae</taxon>
        <taxon>Roseivirga</taxon>
    </lineage>
</organism>
<name>A0ABQ3I4H1_9BACT</name>
<comment type="caution">
    <text evidence="1">The sequence shown here is derived from an EMBL/GenBank/DDBJ whole genome shotgun (WGS) entry which is preliminary data.</text>
</comment>
<dbReference type="Proteomes" id="UP000658258">
    <property type="component" value="Unassembled WGS sequence"/>
</dbReference>
<keyword evidence="2" id="KW-1185">Reference proteome</keyword>
<reference evidence="2" key="1">
    <citation type="journal article" date="2019" name="Int. J. Syst. Evol. Microbiol.">
        <title>The Global Catalogue of Microorganisms (GCM) 10K type strain sequencing project: providing services to taxonomists for standard genome sequencing and annotation.</title>
        <authorList>
            <consortium name="The Broad Institute Genomics Platform"/>
            <consortium name="The Broad Institute Genome Sequencing Center for Infectious Disease"/>
            <person name="Wu L."/>
            <person name="Ma J."/>
        </authorList>
    </citation>
    <scope>NUCLEOTIDE SEQUENCE [LARGE SCALE GENOMIC DNA]</scope>
    <source>
        <strain evidence="2">CGMCC 1.15111</strain>
    </source>
</reference>